<protein>
    <recommendedName>
        <fullName evidence="1">Glycosyl hydrolase family 13 catalytic domain-containing protein</fullName>
    </recommendedName>
</protein>
<dbReference type="EMBL" id="AP027731">
    <property type="protein sequence ID" value="BDZ45618.1"/>
    <property type="molecule type" value="Genomic_DNA"/>
</dbReference>
<accession>A0ABN6XN37</accession>
<organism evidence="2 3">
    <name type="scientific">Naasia aerilata</name>
    <dbReference type="NCBI Taxonomy" id="1162966"/>
    <lineage>
        <taxon>Bacteria</taxon>
        <taxon>Bacillati</taxon>
        <taxon>Actinomycetota</taxon>
        <taxon>Actinomycetes</taxon>
        <taxon>Micrococcales</taxon>
        <taxon>Microbacteriaceae</taxon>
        <taxon>Naasia</taxon>
    </lineage>
</organism>
<feature type="domain" description="Glycosyl hydrolase family 13 catalytic" evidence="1">
    <location>
        <begin position="16"/>
        <end position="174"/>
    </location>
</feature>
<name>A0ABN6XN37_9MICO</name>
<proteinExistence type="predicted"/>
<evidence type="ECO:0000313" key="2">
    <source>
        <dbReference type="EMBL" id="BDZ45618.1"/>
    </source>
</evidence>
<dbReference type="Pfam" id="PF00128">
    <property type="entry name" value="Alpha-amylase"/>
    <property type="match status" value="1"/>
</dbReference>
<sequence>MIDGSITEFGRVGAPSTWVLSNHDVVRHASRLALTAENPQGAGIGPKSEGQPVPELGLRRARAATTLMLALPGSAYIYQGEELGLPEVIDLPDSARQDPTWRRTGGERYGRDGCRVPIPWEAAAPAYGFNTTGESWLPQPSDWAEFARDSEQGRPGSTLELYRLALAMRREQALGTGAIEWLPGYADDVVAFRNRGVTVIANLGTTPVELPVGSVLVSSEALSEAALPTDTTVWLTTD</sequence>
<dbReference type="PANTHER" id="PTHR10357">
    <property type="entry name" value="ALPHA-AMYLASE FAMILY MEMBER"/>
    <property type="match status" value="1"/>
</dbReference>
<evidence type="ECO:0000313" key="3">
    <source>
        <dbReference type="Proteomes" id="UP001321498"/>
    </source>
</evidence>
<evidence type="ECO:0000259" key="1">
    <source>
        <dbReference type="Pfam" id="PF00128"/>
    </source>
</evidence>
<dbReference type="SUPFAM" id="SSF51445">
    <property type="entry name" value="(Trans)glycosidases"/>
    <property type="match status" value="1"/>
</dbReference>
<reference evidence="3" key="1">
    <citation type="journal article" date="2019" name="Int. J. Syst. Evol. Microbiol.">
        <title>The Global Catalogue of Microorganisms (GCM) 10K type strain sequencing project: providing services to taxonomists for standard genome sequencing and annotation.</title>
        <authorList>
            <consortium name="The Broad Institute Genomics Platform"/>
            <consortium name="The Broad Institute Genome Sequencing Center for Infectious Disease"/>
            <person name="Wu L."/>
            <person name="Ma J."/>
        </authorList>
    </citation>
    <scope>NUCLEOTIDE SEQUENCE [LARGE SCALE GENOMIC DNA]</scope>
    <source>
        <strain evidence="3">NBRC 108725</strain>
    </source>
</reference>
<gene>
    <name evidence="2" type="ORF">GCM10025866_15270</name>
</gene>
<dbReference type="Gene3D" id="3.20.20.80">
    <property type="entry name" value="Glycosidases"/>
    <property type="match status" value="1"/>
</dbReference>
<dbReference type="PANTHER" id="PTHR10357:SF179">
    <property type="entry name" value="NEUTRAL AND BASIC AMINO ACID TRANSPORT PROTEIN RBAT"/>
    <property type="match status" value="1"/>
</dbReference>
<dbReference type="InterPro" id="IPR006047">
    <property type="entry name" value="GH13_cat_dom"/>
</dbReference>
<keyword evidence="3" id="KW-1185">Reference proteome</keyword>
<dbReference type="InterPro" id="IPR017853">
    <property type="entry name" value="GH"/>
</dbReference>
<dbReference type="Proteomes" id="UP001321498">
    <property type="component" value="Chromosome"/>
</dbReference>